<keyword evidence="5" id="KW-1185">Reference proteome</keyword>
<name>A0A316E590_9FLAO</name>
<comment type="caution">
    <text evidence="3">The sequence shown here is derived from an EMBL/GenBank/DDBJ whole genome shotgun (WGS) entry which is preliminary data.</text>
</comment>
<evidence type="ECO:0000256" key="1">
    <source>
        <dbReference type="ARBA" id="ARBA00006479"/>
    </source>
</evidence>
<evidence type="ECO:0000313" key="4">
    <source>
        <dbReference type="Proteomes" id="UP000245667"/>
    </source>
</evidence>
<reference evidence="2 5" key="2">
    <citation type="submission" date="2020-07" db="EMBL/GenBank/DDBJ databases">
        <title>The draft genome sequence of Maribacter polysiphoniae KCTC 22021.</title>
        <authorList>
            <person name="Mu L."/>
        </authorList>
    </citation>
    <scope>NUCLEOTIDE SEQUENCE [LARGE SCALE GENOMIC DNA]</scope>
    <source>
        <strain evidence="2 5">KCTC 22021</strain>
    </source>
</reference>
<evidence type="ECO:0000313" key="3">
    <source>
        <dbReference type="EMBL" id="PWK25564.1"/>
    </source>
</evidence>
<dbReference type="SUPFAM" id="SSF53067">
    <property type="entry name" value="Actin-like ATPase domain"/>
    <property type="match status" value="1"/>
</dbReference>
<dbReference type="Proteomes" id="UP000245667">
    <property type="component" value="Unassembled WGS sequence"/>
</dbReference>
<dbReference type="InterPro" id="IPR043129">
    <property type="entry name" value="ATPase_NBD"/>
</dbReference>
<sequence length="281" mass="29996">MKTDVIVGVDIGGTSIGAGCIVDKKIIRTYSLPTGAERTAEEILETLYEVIDKVMLPETKAIGVGVPGLINAGKGEIVKISNIPAWNGLGLVKKISARFNIPVYIENDANCFALGEKHFGKGQKFNNMVAVALGTGVGGGIIINNKLHSGLFGGAGEVGHMPYKDSIFEAYCGSGFFNKINTITGKELYDKAMKGDKDALALFNEFGHHIGKLVTTILYILAPDAIIFGGSISKSFPLFKDGIQEELAEFPFDVMKDIIAIEQSELDDIAILGAAGLYYNA</sequence>
<reference evidence="3 4" key="1">
    <citation type="submission" date="2018-05" db="EMBL/GenBank/DDBJ databases">
        <title>Genomic Encyclopedia of Archaeal and Bacterial Type Strains, Phase II (KMG-II): from individual species to whole genera.</title>
        <authorList>
            <person name="Goeker M."/>
        </authorList>
    </citation>
    <scope>NUCLEOTIDE SEQUENCE [LARGE SCALE GENOMIC DNA]</scope>
    <source>
        <strain evidence="3 4">DSM 23514</strain>
    </source>
</reference>
<dbReference type="AlphaFoldDB" id="A0A316E590"/>
<dbReference type="PANTHER" id="PTHR18964">
    <property type="entry name" value="ROK (REPRESSOR, ORF, KINASE) FAMILY"/>
    <property type="match status" value="1"/>
</dbReference>
<keyword evidence="3" id="KW-0808">Transferase</keyword>
<dbReference type="Proteomes" id="UP000651837">
    <property type="component" value="Unassembled WGS sequence"/>
</dbReference>
<dbReference type="Gene3D" id="3.30.420.40">
    <property type="match status" value="2"/>
</dbReference>
<dbReference type="EMBL" id="QGGQ01000001">
    <property type="protein sequence ID" value="PWK25564.1"/>
    <property type="molecule type" value="Genomic_DNA"/>
</dbReference>
<dbReference type="RefSeq" id="WP_109648505.1">
    <property type="nucleotide sequence ID" value="NZ_CAJQNU010000008.1"/>
</dbReference>
<dbReference type="PROSITE" id="PS01125">
    <property type="entry name" value="ROK"/>
    <property type="match status" value="1"/>
</dbReference>
<organism evidence="3 4">
    <name type="scientific">Maribacter polysiphoniae</name>
    <dbReference type="NCBI Taxonomy" id="429344"/>
    <lineage>
        <taxon>Bacteria</taxon>
        <taxon>Pseudomonadati</taxon>
        <taxon>Bacteroidota</taxon>
        <taxon>Flavobacteriia</taxon>
        <taxon>Flavobacteriales</taxon>
        <taxon>Flavobacteriaceae</taxon>
        <taxon>Maribacter</taxon>
    </lineage>
</organism>
<dbReference type="GO" id="GO:0016301">
    <property type="term" value="F:kinase activity"/>
    <property type="evidence" value="ECO:0007669"/>
    <property type="project" value="UniProtKB-KW"/>
</dbReference>
<evidence type="ECO:0000313" key="2">
    <source>
        <dbReference type="EMBL" id="MBD1260103.1"/>
    </source>
</evidence>
<gene>
    <name evidence="2" type="ORF">HZY62_05870</name>
    <name evidence="3" type="ORF">LX92_00306</name>
</gene>
<proteinExistence type="inferred from homology"/>
<dbReference type="OrthoDB" id="9810372at2"/>
<accession>A0A316E590</accession>
<dbReference type="PANTHER" id="PTHR18964:SF149">
    <property type="entry name" value="BIFUNCTIONAL UDP-N-ACETYLGLUCOSAMINE 2-EPIMERASE_N-ACETYLMANNOSAMINE KINASE"/>
    <property type="match status" value="1"/>
</dbReference>
<dbReference type="InterPro" id="IPR000600">
    <property type="entry name" value="ROK"/>
</dbReference>
<evidence type="ECO:0000313" key="5">
    <source>
        <dbReference type="Proteomes" id="UP000651837"/>
    </source>
</evidence>
<protein>
    <submittedName>
        <fullName evidence="3">Glucokinase</fullName>
    </submittedName>
    <submittedName>
        <fullName evidence="2">ROK family protein</fullName>
    </submittedName>
</protein>
<dbReference type="EMBL" id="JACWLN010000002">
    <property type="protein sequence ID" value="MBD1260103.1"/>
    <property type="molecule type" value="Genomic_DNA"/>
</dbReference>
<keyword evidence="3" id="KW-0418">Kinase</keyword>
<dbReference type="Pfam" id="PF00480">
    <property type="entry name" value="ROK"/>
    <property type="match status" value="1"/>
</dbReference>
<dbReference type="InterPro" id="IPR049874">
    <property type="entry name" value="ROK_cs"/>
</dbReference>
<comment type="similarity">
    <text evidence="1">Belongs to the ROK (NagC/XylR) family.</text>
</comment>